<evidence type="ECO:0000259" key="1">
    <source>
        <dbReference type="PROSITE" id="PS51186"/>
    </source>
</evidence>
<keyword evidence="3" id="KW-1185">Reference proteome</keyword>
<dbReference type="Gene3D" id="3.40.630.30">
    <property type="match status" value="1"/>
</dbReference>
<dbReference type="AlphaFoldDB" id="A0A9X3NGH3"/>
<dbReference type="Proteomes" id="UP001147653">
    <property type="component" value="Unassembled WGS sequence"/>
</dbReference>
<dbReference type="PANTHER" id="PTHR37817">
    <property type="entry name" value="N-ACETYLTRANSFERASE EIS"/>
    <property type="match status" value="1"/>
</dbReference>
<name>A0A9X3NGH3_9ACTN</name>
<dbReference type="Pfam" id="PF13527">
    <property type="entry name" value="Acetyltransf_9"/>
    <property type="match status" value="1"/>
</dbReference>
<accession>A0A9X3NGH3</accession>
<dbReference type="SUPFAM" id="SSF55729">
    <property type="entry name" value="Acyl-CoA N-acyltransferases (Nat)"/>
    <property type="match status" value="1"/>
</dbReference>
<gene>
    <name evidence="2" type="ORF">OJ997_25100</name>
</gene>
<reference evidence="2" key="1">
    <citation type="submission" date="2022-10" db="EMBL/GenBank/DDBJ databases">
        <title>The WGS of Solirubrobacter phytolaccae KCTC 29190.</title>
        <authorList>
            <person name="Jiang Z."/>
        </authorList>
    </citation>
    <scope>NUCLEOTIDE SEQUENCE</scope>
    <source>
        <strain evidence="2">KCTC 29190</strain>
    </source>
</reference>
<feature type="domain" description="N-acetyltransferase" evidence="1">
    <location>
        <begin position="5"/>
        <end position="149"/>
    </location>
</feature>
<comment type="caution">
    <text evidence="2">The sequence shown here is derived from an EMBL/GenBank/DDBJ whole genome shotgun (WGS) entry which is preliminary data.</text>
</comment>
<dbReference type="EMBL" id="JAPDDP010000056">
    <property type="protein sequence ID" value="MDA0183611.1"/>
    <property type="molecule type" value="Genomic_DNA"/>
</dbReference>
<evidence type="ECO:0000313" key="3">
    <source>
        <dbReference type="Proteomes" id="UP001147653"/>
    </source>
</evidence>
<dbReference type="GO" id="GO:0034069">
    <property type="term" value="F:aminoglycoside N-acetyltransferase activity"/>
    <property type="evidence" value="ECO:0007669"/>
    <property type="project" value="TreeGrafter"/>
</dbReference>
<dbReference type="RefSeq" id="WP_270027999.1">
    <property type="nucleotide sequence ID" value="NZ_JAPDDP010000056.1"/>
</dbReference>
<dbReference type="CDD" id="cd04301">
    <property type="entry name" value="NAT_SF"/>
    <property type="match status" value="1"/>
</dbReference>
<dbReference type="PANTHER" id="PTHR37817:SF1">
    <property type="entry name" value="N-ACETYLTRANSFERASE EIS"/>
    <property type="match status" value="1"/>
</dbReference>
<organism evidence="2 3">
    <name type="scientific">Solirubrobacter phytolaccae</name>
    <dbReference type="NCBI Taxonomy" id="1404360"/>
    <lineage>
        <taxon>Bacteria</taxon>
        <taxon>Bacillati</taxon>
        <taxon>Actinomycetota</taxon>
        <taxon>Thermoleophilia</taxon>
        <taxon>Solirubrobacterales</taxon>
        <taxon>Solirubrobacteraceae</taxon>
        <taxon>Solirubrobacter</taxon>
    </lineage>
</organism>
<proteinExistence type="predicted"/>
<dbReference type="InterPro" id="IPR051554">
    <property type="entry name" value="Acetyltransferase_Eis"/>
</dbReference>
<dbReference type="PROSITE" id="PS51186">
    <property type="entry name" value="GNAT"/>
    <property type="match status" value="1"/>
</dbReference>
<dbReference type="InterPro" id="IPR016181">
    <property type="entry name" value="Acyl_CoA_acyltransferase"/>
</dbReference>
<evidence type="ECO:0000313" key="2">
    <source>
        <dbReference type="EMBL" id="MDA0183611.1"/>
    </source>
</evidence>
<protein>
    <submittedName>
        <fullName evidence="2">GNAT family N-acetyltransferase</fullName>
    </submittedName>
</protein>
<sequence length="166" mass="18115">MDVVELPRRLTEEERDELFAGEDDPFEMAALTMPPDRRKDRYIVVRDHGRLIAAVGLLVADVEVGSAAFPVVGFGGVIVSHTHRGRGVFRRAMEPALATAERLGPDFAVLFCLRKNAPLYARLGFATIDAPVTAAGVAMPIDSMWRPLEPHAQWPAGPVTVPGPMF</sequence>
<dbReference type="GO" id="GO:0030649">
    <property type="term" value="P:aminoglycoside antibiotic catabolic process"/>
    <property type="evidence" value="ECO:0007669"/>
    <property type="project" value="TreeGrafter"/>
</dbReference>
<dbReference type="InterPro" id="IPR000182">
    <property type="entry name" value="GNAT_dom"/>
</dbReference>